<sequence length="79" mass="9180">MFRCTLFHEQIVAQILFLRKDEKEWFPLSGPNVIIICLASPSGCVPFVANLENRSQQYQSSEMYHINTYYAIGFAFRIS</sequence>
<comment type="caution">
    <text evidence="1">The sequence shown here is derived from an EMBL/GenBank/DDBJ whole genome shotgun (WGS) entry which is preliminary data.</text>
</comment>
<organism evidence="1 2">
    <name type="scientific">Caerostris extrusa</name>
    <name type="common">Bark spider</name>
    <name type="synonym">Caerostris bankana</name>
    <dbReference type="NCBI Taxonomy" id="172846"/>
    <lineage>
        <taxon>Eukaryota</taxon>
        <taxon>Metazoa</taxon>
        <taxon>Ecdysozoa</taxon>
        <taxon>Arthropoda</taxon>
        <taxon>Chelicerata</taxon>
        <taxon>Arachnida</taxon>
        <taxon>Araneae</taxon>
        <taxon>Araneomorphae</taxon>
        <taxon>Entelegynae</taxon>
        <taxon>Araneoidea</taxon>
        <taxon>Araneidae</taxon>
        <taxon>Caerostris</taxon>
    </lineage>
</organism>
<keyword evidence="2" id="KW-1185">Reference proteome</keyword>
<dbReference type="AlphaFoldDB" id="A0AAV4Q827"/>
<accession>A0AAV4Q827</accession>
<protein>
    <submittedName>
        <fullName evidence="1">Uncharacterized protein</fullName>
    </submittedName>
</protein>
<reference evidence="1 2" key="1">
    <citation type="submission" date="2021-06" db="EMBL/GenBank/DDBJ databases">
        <title>Caerostris extrusa draft genome.</title>
        <authorList>
            <person name="Kono N."/>
            <person name="Arakawa K."/>
        </authorList>
    </citation>
    <scope>NUCLEOTIDE SEQUENCE [LARGE SCALE GENOMIC DNA]</scope>
</reference>
<dbReference type="EMBL" id="BPLR01005855">
    <property type="protein sequence ID" value="GIY05539.1"/>
    <property type="molecule type" value="Genomic_DNA"/>
</dbReference>
<name>A0AAV4Q827_CAEEX</name>
<gene>
    <name evidence="1" type="ORF">CEXT_630841</name>
</gene>
<proteinExistence type="predicted"/>
<evidence type="ECO:0000313" key="1">
    <source>
        <dbReference type="EMBL" id="GIY05539.1"/>
    </source>
</evidence>
<evidence type="ECO:0000313" key="2">
    <source>
        <dbReference type="Proteomes" id="UP001054945"/>
    </source>
</evidence>
<dbReference type="Proteomes" id="UP001054945">
    <property type="component" value="Unassembled WGS sequence"/>
</dbReference>